<keyword evidence="3" id="KW-1185">Reference proteome</keyword>
<dbReference type="Gene3D" id="2.60.40.1890">
    <property type="entry name" value="PCu(A)C copper chaperone"/>
    <property type="match status" value="1"/>
</dbReference>
<dbReference type="EMBL" id="JBHRSV010000012">
    <property type="protein sequence ID" value="MFC2925991.1"/>
    <property type="molecule type" value="Genomic_DNA"/>
</dbReference>
<feature type="signal peptide" evidence="1">
    <location>
        <begin position="1"/>
        <end position="21"/>
    </location>
</feature>
<evidence type="ECO:0000256" key="1">
    <source>
        <dbReference type="SAM" id="SignalP"/>
    </source>
</evidence>
<name>A0ABV6ZX60_9PROT</name>
<reference evidence="3" key="1">
    <citation type="journal article" date="2019" name="Int. J. Syst. Evol. Microbiol.">
        <title>The Global Catalogue of Microorganisms (GCM) 10K type strain sequencing project: providing services to taxonomists for standard genome sequencing and annotation.</title>
        <authorList>
            <consortium name="The Broad Institute Genomics Platform"/>
            <consortium name="The Broad Institute Genome Sequencing Center for Infectious Disease"/>
            <person name="Wu L."/>
            <person name="Ma J."/>
        </authorList>
    </citation>
    <scope>NUCLEOTIDE SEQUENCE [LARGE SCALE GENOMIC DNA]</scope>
    <source>
        <strain evidence="3">KCTC 52487</strain>
    </source>
</reference>
<dbReference type="SUPFAM" id="SSF110087">
    <property type="entry name" value="DR1885-like metal-binding protein"/>
    <property type="match status" value="1"/>
</dbReference>
<dbReference type="Pfam" id="PF04314">
    <property type="entry name" value="PCuAC"/>
    <property type="match status" value="1"/>
</dbReference>
<dbReference type="InterPro" id="IPR036182">
    <property type="entry name" value="PCuAC_sf"/>
</dbReference>
<comment type="caution">
    <text evidence="2">The sequence shown here is derived from an EMBL/GenBank/DDBJ whole genome shotgun (WGS) entry which is preliminary data.</text>
</comment>
<dbReference type="PANTHER" id="PTHR36302">
    <property type="entry name" value="BLR7088 PROTEIN"/>
    <property type="match status" value="1"/>
</dbReference>
<dbReference type="InterPro" id="IPR058248">
    <property type="entry name" value="Lxx211020-like"/>
</dbReference>
<proteinExistence type="predicted"/>
<organism evidence="2 3">
    <name type="scientific">Hyphobacterium vulgare</name>
    <dbReference type="NCBI Taxonomy" id="1736751"/>
    <lineage>
        <taxon>Bacteria</taxon>
        <taxon>Pseudomonadati</taxon>
        <taxon>Pseudomonadota</taxon>
        <taxon>Alphaproteobacteria</taxon>
        <taxon>Maricaulales</taxon>
        <taxon>Maricaulaceae</taxon>
        <taxon>Hyphobacterium</taxon>
    </lineage>
</organism>
<evidence type="ECO:0000313" key="2">
    <source>
        <dbReference type="EMBL" id="MFC2925991.1"/>
    </source>
</evidence>
<sequence>MRRLILSLPLTLILAACGGSSEEAETHAGMNHDAMPAMDDATPVVAREATSVEIRAAWMRPHPQGRDVTAAYFAANLTEGREDLLLSARIDGAERVELHTHTMDESGVMQMREIGPQILGTEGPLVFTPGGRHLMVFGLPTVVEGDEVTGTLSFQNAGDVAVTFRVMSMPPGQVSEY</sequence>
<keyword evidence="1" id="KW-0732">Signal</keyword>
<dbReference type="InterPro" id="IPR007410">
    <property type="entry name" value="LpqE-like"/>
</dbReference>
<evidence type="ECO:0000313" key="3">
    <source>
        <dbReference type="Proteomes" id="UP001595379"/>
    </source>
</evidence>
<dbReference type="PROSITE" id="PS51257">
    <property type="entry name" value="PROKAR_LIPOPROTEIN"/>
    <property type="match status" value="1"/>
</dbReference>
<feature type="chain" id="PRO_5046516130" evidence="1">
    <location>
        <begin position="22"/>
        <end position="177"/>
    </location>
</feature>
<protein>
    <submittedName>
        <fullName evidence="2">Copper chaperone PCu(A)C</fullName>
    </submittedName>
</protein>
<dbReference type="RefSeq" id="WP_343164824.1">
    <property type="nucleotide sequence ID" value="NZ_JBHRSV010000012.1"/>
</dbReference>
<accession>A0ABV6ZX60</accession>
<dbReference type="PANTHER" id="PTHR36302:SF1">
    <property type="entry name" value="COPPER CHAPERONE PCU(A)C"/>
    <property type="match status" value="1"/>
</dbReference>
<gene>
    <name evidence="2" type="ORF">ACFOOR_07725</name>
</gene>
<dbReference type="Proteomes" id="UP001595379">
    <property type="component" value="Unassembled WGS sequence"/>
</dbReference>